<comment type="caution">
    <text evidence="1">The sequence shown here is derived from an EMBL/GenBank/DDBJ whole genome shotgun (WGS) entry which is preliminary data.</text>
</comment>
<keyword evidence="2" id="KW-1185">Reference proteome</keyword>
<name>A0ABT4HND2_MYCIR</name>
<dbReference type="Proteomes" id="UP001084650">
    <property type="component" value="Unassembled WGS sequence"/>
</dbReference>
<dbReference type="RefSeq" id="WP_268787702.1">
    <property type="nucleotide sequence ID" value="NZ_JAPQYE010000020.1"/>
</dbReference>
<reference evidence="1" key="1">
    <citation type="submission" date="2022-12" db="EMBL/GenBank/DDBJ databases">
        <title>Whole genome sequence of Mycolicibacterium iranicum strain SBH312.</title>
        <authorList>
            <person name="Jani J."/>
            <person name="Arifin Mustapha Z."/>
            <person name="Ahmed K."/>
            <person name="Kai Ling C."/>
        </authorList>
    </citation>
    <scope>NUCLEOTIDE SEQUENCE</scope>
    <source>
        <strain evidence="1">SBH312</strain>
    </source>
</reference>
<proteinExistence type="predicted"/>
<evidence type="ECO:0000313" key="1">
    <source>
        <dbReference type="EMBL" id="MCZ0731693.1"/>
    </source>
</evidence>
<gene>
    <name evidence="1" type="ORF">OY187_26920</name>
</gene>
<organism evidence="1 2">
    <name type="scientific">Mycolicibacterium iranicum</name>
    <name type="common">Mycobacterium iranicum</name>
    <dbReference type="NCBI Taxonomy" id="912594"/>
    <lineage>
        <taxon>Bacteria</taxon>
        <taxon>Bacillati</taxon>
        <taxon>Actinomycetota</taxon>
        <taxon>Actinomycetes</taxon>
        <taxon>Mycobacteriales</taxon>
        <taxon>Mycobacteriaceae</taxon>
        <taxon>Mycolicibacterium</taxon>
    </lineage>
</organism>
<sequence length="2404" mass="235170">MACILPTQKDAASNLGRFMVAPAAAGLAGQPITVSPIVVLTDPDSDIESVVVTVDGGGVLGWTLSGGIDADDSVAGQVTFTGAASAAVYQQVLQSLTLTSASTGVSTVSFTVTDVDGNSNVLPAATAVTVVGLGAVEVAPVVIVAPAAAGTTGQPITVSPIVVLTDPDSDIESVVVTVDGGGVLGWTLSGGIDADDSVAGQVTFSGAASAAVYQQVLQSVTLTSATAGVQTVSFEVTDVDGNTNVLPAATAVTVVGLGPVEVSPILVVAPAAAGLAGQPITVSPVVVLTDPDSDIDSVVVTVDGDGVLGWGTLPGGIDADDSVAGQVTFFGAATEAAYRDLLQSLTLTSSVPGLKSVSFAVTDVDGNSNVLPAATVVTVVGLGAVEVSPVVIVAPAAAGTTGQPITVSPIVVLTDPDSDIESVVVTVDGGGVLGWTLSGGIDADDSVAGQVTFTGAATAAVYQQVLQSLTLTSASTGVSTVSFEVTDVDGNSNVLPAATAVTVVGLGPVEVSPILVVAPAAAGLAGQPVTVSPIVVLTDPDSDIESVEVTVDGDGVLGWTLSGGIDADDSVAGQVTFSGAATAAAYQDLLQSLTLTSAAPGLQTVSFEVTDVDGNTNVLPAATAVTVVGLGAVEVAPVVIVAPVAAGTTGQPITVSPIVALTDPDSDIESVVVTVDGDGVFGWGALPDEIDADDSVAGQVTFSGAATAAVYQQVLQSLTLTSASTGVSTVSFTVTDVDGNSNVLPAATAVTVVGLGAVEVAPVVIVAPAAAGTTGQPITVSPVVVLTDPDSDIESVVVTVTGDGVLGWGTLSGGITADDSVAGQVTFTGAASESVYQQVLQSITLTSATAGLSTVEFTVTDVDGNTNVLPAATAVTVVGLGAVEVAPVVIVAPAAAGTTGQPVTVSPIVVLTDPDSDIESVVVTVDGGGVLGWTLSGGIDADDSVAGQVTFSGAATAAAYQDLLQSLTLTSGTAGISTVSFAVTDADGNTNVLPAATAVTVVGLGAVEVAPVVIVAPAAAGTTGQPITVSPIVVLTDPDSDIESVLVTVDGGGVLGWTLSGGIDADDSVAGQVTFSGAATAAAYQDLLQSLTLTSGTAGISTVSFAVTDVDGNSNVLPAATAVTVVGLGAVEVAPVVIVAPAAAGTTGQPITVSPVVVLTDPDSDIESVVVTVDGDGVFGWGALPGGIDADDSVAGQVTFSGAATAAAYQDLLQSLTLTSASTGVSTVSFTVTDVDGNSNVLPAATAVTVVGLGPVEVSPVVIVAPAAAGTTGQPITVSPVVVLTDPDSDIESVVVTVDGDGVLGWTLSGGIDADDSVAGQVTFSGAASAAVYQQVLQSVTLTSATAGVQTVSFEVTDVDGNSNVLPAGTVVTVVGLGPVEVSPVLIVAPAAAGTTGQPITVSPVVVLTDLDSDIESVVVTLDGDGVLGWGALPVGIDADDTVAGQVTFSGAATAAAYQDVLQSVTLTSASAGISTVSFAVTDADGNTNVLPAGTAVTVVGLGPVEVAPVLIVAPAAAGTTGQPITVSPVVVLTDPDSNIETVVVTVTGDGVLGWGTLPGGIDADDTVPGQVTFTGAATAAAYQQVLQSVTLTSSVPGLKSVEFAVTDVDGNTNVLPAGTVVTVVGLGPVEVSPVLIVAPAAAGTTGQPITVSPVVVLTDPDSDIESVVVTVTGDGVLGWGALSGGISADDQTPGQVTFTGAASASVYQQVLQSITLTSGTAGISTVSFAVTDADGNTNALSAATTVTVVGLPASAPIVLTSIVSVPYTAGATAVTVDPAIILLDGDSGIMSGATVTVVDPEAGDTLSWGTLPPDVVANFVGGVLTFEGDASVGEYQDLLRSVRFATNSTASTAVRVIEFTVTDDTLATSTAGSVGVTVLSLPILATPVVVTSVANVNYTAGSTATTVDSNLVLLDADSSMLSGAVVSIVGGAGVGETLSFQTLGDIDGNYSNGVLTFEGAGTLAEYQQVLRSVTYSTSSGALATIKSISFVVTDADGRVSSPGLVAVTIVSAPLNVAPLVVTSGVNLSYTAGGTPLTIDGNLSLLELDSNTLKGATVKIVGNFAAGDILDFSGQPGISGSYDDATGTLTFTGDAAVSVYQELLRSVTISTGTSALATIKTVSFTVTDLQNATSLPGSVAVTVVAAPVNLSPLVTTLLGPIYTAGNTAVAVNPLLTVLDLDSSTMQGASVAITGNFTPGDILSFTPTSGIMGNFNTATGVLTFVGSASTATYQQLLRSVTFASGVLGTTSVKTITFTVTDSLGSTSPGALALVTQTANSAPVVTATFGLILLSLPVVASTASIVDDSSFLDRAVITVTNPQSGDTLSFTPTASTGSIVGDVTGNGSVLTLTGSGTVAEYEAALRAVRFNRANWGLFGSRNISITVRDAQGLTSTPTTGTINWVL</sequence>
<protein>
    <submittedName>
        <fullName evidence="1">Uncharacterized protein</fullName>
    </submittedName>
</protein>
<evidence type="ECO:0000313" key="2">
    <source>
        <dbReference type="Proteomes" id="UP001084650"/>
    </source>
</evidence>
<accession>A0ABT4HND2</accession>
<dbReference type="EMBL" id="JAPQYE010000020">
    <property type="protein sequence ID" value="MCZ0731693.1"/>
    <property type="molecule type" value="Genomic_DNA"/>
</dbReference>